<feature type="signal peptide" evidence="1">
    <location>
        <begin position="1"/>
        <end position="25"/>
    </location>
</feature>
<name>B3G4B3_ADIVA</name>
<dbReference type="Gene3D" id="3.40.50.1820">
    <property type="entry name" value="alpha/beta hydrolase"/>
    <property type="match status" value="1"/>
</dbReference>
<dbReference type="InterPro" id="IPR029058">
    <property type="entry name" value="AB_hydrolase_fold"/>
</dbReference>
<protein>
    <submittedName>
        <fullName evidence="2">Predicted dienelactone hydrolase-like protein</fullName>
    </submittedName>
</protein>
<reference evidence="2" key="1">
    <citation type="journal article" date="2008" name="Science">
        <title>Massive horizontal gene transfer in bdelloid rotifers.</title>
        <authorList>
            <person name="Gladyshev E.A."/>
            <person name="Meselson M.S."/>
            <person name="Arkhipova I.R."/>
        </authorList>
    </citation>
    <scope>NUCLEOTIDE SEQUENCE</scope>
</reference>
<keyword evidence="1" id="KW-0732">Signal</keyword>
<keyword evidence="2" id="KW-0378">Hydrolase</keyword>
<evidence type="ECO:0000256" key="1">
    <source>
        <dbReference type="SAM" id="SignalP"/>
    </source>
</evidence>
<organism evidence="2">
    <name type="scientific">Adineta vaga</name>
    <name type="common">Rotifer</name>
    <name type="synonym">Callidina vaga</name>
    <dbReference type="NCBI Taxonomy" id="104782"/>
    <lineage>
        <taxon>Eukaryota</taxon>
        <taxon>Metazoa</taxon>
        <taxon>Spiralia</taxon>
        <taxon>Gnathifera</taxon>
        <taxon>Rotifera</taxon>
        <taxon>Eurotatoria</taxon>
        <taxon>Bdelloidea</taxon>
        <taxon>Adinetida</taxon>
        <taxon>Adinetidae</taxon>
        <taxon>Adineta</taxon>
    </lineage>
</organism>
<proteinExistence type="predicted"/>
<feature type="chain" id="PRO_5002787226" evidence="1">
    <location>
        <begin position="26"/>
        <end position="658"/>
    </location>
</feature>
<dbReference type="AlphaFoldDB" id="B3G4B3"/>
<evidence type="ECO:0000313" key="2">
    <source>
        <dbReference type="EMBL" id="ACD54661.1"/>
    </source>
</evidence>
<dbReference type="GO" id="GO:0016787">
    <property type="term" value="F:hydrolase activity"/>
    <property type="evidence" value="ECO:0007669"/>
    <property type="project" value="UniProtKB-KW"/>
</dbReference>
<accession>B3G4B3</accession>
<dbReference type="EMBL" id="EU643476">
    <property type="protein sequence ID" value="ACD54661.1"/>
    <property type="molecule type" value="Genomic_DNA"/>
</dbReference>
<sequence length="658" mass="75122">MPKQNSFMKIYNFLIVILIIHSNKCFPTNDENFLLPGDYSIGQTSYEYPIVIDPELTPTSNNLTTQIRGELFYPNKSEDINRYPILIFLPGKHPDCRIPVPEGYPSIDIGSADTKGNCPEHTSKVASHLGFSYLGRHFASYGYIVISIDILSINNKWSIVNDSALNFVRARIVLRTIEKMIEWNGNSEISKEILHGIDLSNRFDFTEIGLMGHSRGGEGVRNAYNMLMEGKGSSDAILWKNKLSNIRFKALLEITPMYYGENGRRLGVENIPWAMIVAGCEDDEIDYLHVNLAYQQRQISKQANYILQLYGANHEYFNSEWHISIPTCFGDQDPLWDVNASTFRVSDIYPPAKNTSYDVTLLKINGSEIQRQTTIFILSAFFRAYVGQNANPKLADILQPSQPLPSYLPEIGREYFNNNQSIVVFNGSQSIDRNDQVEITLLKDYAKKEFPLFVSAYKNTEKIPPQFQSSPPNKDQLEFNCLDQIENALQINFRENSSGELSFKFNSTSIETIQFIDIQLARRDSCWFNSTDSLKCSQPRIMQVHIQIQTATRLYPPMKISLKSRFNLEFVRCNAMDLPKEQISFLPVMFETIRIPLDKPEQVLQLKMNAFNGGSLILSDIRAIPISTQPTSKSSHISISILSFLFLYSLHFRIISIK</sequence>
<dbReference type="SUPFAM" id="SSF53474">
    <property type="entry name" value="alpha/beta-Hydrolases"/>
    <property type="match status" value="1"/>
</dbReference>